<protein>
    <recommendedName>
        <fullName evidence="4">Lipoprotein</fullName>
    </recommendedName>
</protein>
<name>A0ABT9PTA0_9HYPH</name>
<dbReference type="PROSITE" id="PS51257">
    <property type="entry name" value="PROKAR_LIPOPROTEIN"/>
    <property type="match status" value="1"/>
</dbReference>
<gene>
    <name evidence="2" type="ORF">J2T09_002464</name>
</gene>
<keyword evidence="1" id="KW-0812">Transmembrane</keyword>
<evidence type="ECO:0000256" key="1">
    <source>
        <dbReference type="SAM" id="Phobius"/>
    </source>
</evidence>
<comment type="caution">
    <text evidence="2">The sequence shown here is derived from an EMBL/GenBank/DDBJ whole genome shotgun (WGS) entry which is preliminary data.</text>
</comment>
<keyword evidence="1" id="KW-0472">Membrane</keyword>
<proteinExistence type="predicted"/>
<sequence length="57" mass="6051">MKKTTVWTMFGLTLAAGCGLAGLAHLSATLVTLTVFLSVSAYLVTLLDMFDRSRSGL</sequence>
<dbReference type="EMBL" id="JAUSRF010000007">
    <property type="protein sequence ID" value="MDP9837707.1"/>
    <property type="molecule type" value="Genomic_DNA"/>
</dbReference>
<feature type="transmembrane region" description="Helical" evidence="1">
    <location>
        <begin position="31"/>
        <end position="50"/>
    </location>
</feature>
<evidence type="ECO:0000313" key="2">
    <source>
        <dbReference type="EMBL" id="MDP9837707.1"/>
    </source>
</evidence>
<keyword evidence="3" id="KW-1185">Reference proteome</keyword>
<dbReference type="Proteomes" id="UP001241472">
    <property type="component" value="Unassembled WGS sequence"/>
</dbReference>
<keyword evidence="1" id="KW-1133">Transmembrane helix</keyword>
<organism evidence="2 3">
    <name type="scientific">Neorhizobium huautlense</name>
    <dbReference type="NCBI Taxonomy" id="67774"/>
    <lineage>
        <taxon>Bacteria</taxon>
        <taxon>Pseudomonadati</taxon>
        <taxon>Pseudomonadota</taxon>
        <taxon>Alphaproteobacteria</taxon>
        <taxon>Hyphomicrobiales</taxon>
        <taxon>Rhizobiaceae</taxon>
        <taxon>Rhizobium/Agrobacterium group</taxon>
        <taxon>Neorhizobium</taxon>
    </lineage>
</organism>
<accession>A0ABT9PTA0</accession>
<evidence type="ECO:0008006" key="4">
    <source>
        <dbReference type="Google" id="ProtNLM"/>
    </source>
</evidence>
<evidence type="ECO:0000313" key="3">
    <source>
        <dbReference type="Proteomes" id="UP001241472"/>
    </source>
</evidence>
<reference evidence="2 3" key="1">
    <citation type="submission" date="2023-07" db="EMBL/GenBank/DDBJ databases">
        <title>Sorghum-associated microbial communities from plants grown in Nebraska, USA.</title>
        <authorList>
            <person name="Schachtman D."/>
        </authorList>
    </citation>
    <scope>NUCLEOTIDE SEQUENCE [LARGE SCALE GENOMIC DNA]</scope>
    <source>
        <strain evidence="2 3">DS1307</strain>
    </source>
</reference>